<evidence type="ECO:0000256" key="6">
    <source>
        <dbReference type="ARBA" id="ARBA00022840"/>
    </source>
</evidence>
<comment type="similarity">
    <text evidence="2">Belongs to the ABC transporter superfamily.</text>
</comment>
<dbReference type="PROSITE" id="PS00211">
    <property type="entry name" value="ABC_TRANSPORTER_1"/>
    <property type="match status" value="1"/>
</dbReference>
<keyword evidence="6 10" id="KW-0067">ATP-binding</keyword>
<evidence type="ECO:0000256" key="4">
    <source>
        <dbReference type="ARBA" id="ARBA00022475"/>
    </source>
</evidence>
<keyword evidence="8" id="KW-0472">Membrane</keyword>
<keyword evidence="7" id="KW-0029">Amino-acid transport</keyword>
<evidence type="ECO:0000313" key="10">
    <source>
        <dbReference type="EMBL" id="SCY34333.1"/>
    </source>
</evidence>
<feature type="domain" description="ABC transporter" evidence="9">
    <location>
        <begin position="2"/>
        <end position="239"/>
    </location>
</feature>
<dbReference type="GO" id="GO:0016887">
    <property type="term" value="F:ATP hydrolysis activity"/>
    <property type="evidence" value="ECO:0007669"/>
    <property type="project" value="InterPro"/>
</dbReference>
<dbReference type="PIRSF" id="PIRSF039085">
    <property type="entry name" value="ABC_ATPase_HisP"/>
    <property type="match status" value="1"/>
</dbReference>
<dbReference type="OrthoDB" id="9804199at2"/>
<comment type="subcellular location">
    <subcellularLocation>
        <location evidence="1">Cell membrane</location>
        <topology evidence="1">Peripheral membrane protein</topology>
    </subcellularLocation>
</comment>
<dbReference type="GO" id="GO:0005886">
    <property type="term" value="C:plasma membrane"/>
    <property type="evidence" value="ECO:0007669"/>
    <property type="project" value="UniProtKB-SubCell"/>
</dbReference>
<dbReference type="SMART" id="SM00382">
    <property type="entry name" value="AAA"/>
    <property type="match status" value="1"/>
</dbReference>
<evidence type="ECO:0000259" key="9">
    <source>
        <dbReference type="PROSITE" id="PS50893"/>
    </source>
</evidence>
<dbReference type="PANTHER" id="PTHR43166">
    <property type="entry name" value="AMINO ACID IMPORT ATP-BINDING PROTEIN"/>
    <property type="match status" value="1"/>
</dbReference>
<dbReference type="SUPFAM" id="SSF52540">
    <property type="entry name" value="P-loop containing nucleoside triphosphate hydrolases"/>
    <property type="match status" value="1"/>
</dbReference>
<dbReference type="InterPro" id="IPR017871">
    <property type="entry name" value="ABC_transporter-like_CS"/>
</dbReference>
<dbReference type="EMBL" id="FMUS01000006">
    <property type="protein sequence ID" value="SCY34333.1"/>
    <property type="molecule type" value="Genomic_DNA"/>
</dbReference>
<evidence type="ECO:0000256" key="5">
    <source>
        <dbReference type="ARBA" id="ARBA00022741"/>
    </source>
</evidence>
<dbReference type="PANTHER" id="PTHR43166:SF9">
    <property type="entry name" value="GLUTAMATE_ASPARTATE IMPORT ATP-BINDING PROTEIN GLTL"/>
    <property type="match status" value="1"/>
</dbReference>
<evidence type="ECO:0000256" key="1">
    <source>
        <dbReference type="ARBA" id="ARBA00004202"/>
    </source>
</evidence>
<keyword evidence="11" id="KW-1185">Reference proteome</keyword>
<dbReference type="InterPro" id="IPR030679">
    <property type="entry name" value="ABC_ATPase_HisP-typ"/>
</dbReference>
<evidence type="ECO:0000313" key="11">
    <source>
        <dbReference type="Proteomes" id="UP000198636"/>
    </source>
</evidence>
<keyword evidence="4" id="KW-1003">Cell membrane</keyword>
<dbReference type="AlphaFoldDB" id="A0A1G5F527"/>
<dbReference type="InterPro" id="IPR027417">
    <property type="entry name" value="P-loop_NTPase"/>
</dbReference>
<keyword evidence="3" id="KW-0813">Transport</keyword>
<sequence length="246" mass="27264">MLFIKNLYKSFGNLEVLKGVNLTVNKGEVVVIIGPSGSGKSTLLRSINYLEIPQSGSISIDGIILDAENPNSSTINALRKSTAMVFQSYNLFKNRTVLENITESLIIVQKKSTNEANEIAEALLHTVGLIEKKHQYPSSLSGGQQQRVAIARSMAVNPKLILFDEPTSALDPELVGEVLNVIRKLAYEKMTMLIVTHEMGFAKDVADRVIFMDDGVFIEEGTPKEIFTSPQNERTKKFLHQVLDKI</sequence>
<evidence type="ECO:0000256" key="3">
    <source>
        <dbReference type="ARBA" id="ARBA00022448"/>
    </source>
</evidence>
<dbReference type="CDD" id="cd03262">
    <property type="entry name" value="ABC_HisP_GlnQ"/>
    <property type="match status" value="1"/>
</dbReference>
<dbReference type="GO" id="GO:0015424">
    <property type="term" value="F:ABC-type amino acid transporter activity"/>
    <property type="evidence" value="ECO:0007669"/>
    <property type="project" value="InterPro"/>
</dbReference>
<dbReference type="STRING" id="1120976.SAMN03080606_01346"/>
<reference evidence="10 11" key="1">
    <citation type="submission" date="2016-10" db="EMBL/GenBank/DDBJ databases">
        <authorList>
            <person name="de Groot N.N."/>
        </authorList>
    </citation>
    <scope>NUCLEOTIDE SEQUENCE [LARGE SCALE GENOMIC DNA]</scope>
    <source>
        <strain evidence="10 11">DSM 18978</strain>
    </source>
</reference>
<dbReference type="Pfam" id="PF00005">
    <property type="entry name" value="ABC_tran"/>
    <property type="match status" value="1"/>
</dbReference>
<name>A0A1G5F527_9FIRM</name>
<keyword evidence="5" id="KW-0547">Nucleotide-binding</keyword>
<organism evidence="10 11">
    <name type="scientific">Alkaliphilus peptidifermentans DSM 18978</name>
    <dbReference type="NCBI Taxonomy" id="1120976"/>
    <lineage>
        <taxon>Bacteria</taxon>
        <taxon>Bacillati</taxon>
        <taxon>Bacillota</taxon>
        <taxon>Clostridia</taxon>
        <taxon>Peptostreptococcales</taxon>
        <taxon>Natronincolaceae</taxon>
        <taxon>Alkaliphilus</taxon>
    </lineage>
</organism>
<dbReference type="FunFam" id="3.40.50.300:FF:000020">
    <property type="entry name" value="Amino acid ABC transporter ATP-binding component"/>
    <property type="match status" value="1"/>
</dbReference>
<dbReference type="PROSITE" id="PS50893">
    <property type="entry name" value="ABC_TRANSPORTER_2"/>
    <property type="match status" value="1"/>
</dbReference>
<evidence type="ECO:0000256" key="8">
    <source>
        <dbReference type="ARBA" id="ARBA00023136"/>
    </source>
</evidence>
<dbReference type="InterPro" id="IPR003593">
    <property type="entry name" value="AAA+_ATPase"/>
</dbReference>
<dbReference type="RefSeq" id="WP_091541422.1">
    <property type="nucleotide sequence ID" value="NZ_FMUS01000006.1"/>
</dbReference>
<dbReference type="Gene3D" id="3.40.50.300">
    <property type="entry name" value="P-loop containing nucleotide triphosphate hydrolases"/>
    <property type="match status" value="1"/>
</dbReference>
<proteinExistence type="inferred from homology"/>
<gene>
    <name evidence="10" type="ORF">SAMN03080606_01346</name>
</gene>
<dbReference type="GO" id="GO:0005524">
    <property type="term" value="F:ATP binding"/>
    <property type="evidence" value="ECO:0007669"/>
    <property type="project" value="UniProtKB-KW"/>
</dbReference>
<evidence type="ECO:0000256" key="7">
    <source>
        <dbReference type="ARBA" id="ARBA00022970"/>
    </source>
</evidence>
<dbReference type="InterPro" id="IPR003439">
    <property type="entry name" value="ABC_transporter-like_ATP-bd"/>
</dbReference>
<accession>A0A1G5F527</accession>
<protein>
    <submittedName>
        <fullName evidence="10">Amino acid ABC transporter ATP-binding protein, PAAT family (TC 3.A.1.3.-)</fullName>
    </submittedName>
</protein>
<evidence type="ECO:0000256" key="2">
    <source>
        <dbReference type="ARBA" id="ARBA00005417"/>
    </source>
</evidence>
<dbReference type="Proteomes" id="UP000198636">
    <property type="component" value="Unassembled WGS sequence"/>
</dbReference>
<dbReference type="InterPro" id="IPR050086">
    <property type="entry name" value="MetN_ABC_transporter-like"/>
</dbReference>